<keyword evidence="6" id="KW-1185">Reference proteome</keyword>
<dbReference type="InterPro" id="IPR007052">
    <property type="entry name" value="CS_dom"/>
</dbReference>
<feature type="domain" description="SHSP" evidence="3">
    <location>
        <begin position="45"/>
        <end position="159"/>
    </location>
</feature>
<evidence type="ECO:0000313" key="5">
    <source>
        <dbReference type="EMBL" id="MBA1159165.1"/>
    </source>
</evidence>
<reference evidence="5 6" key="1">
    <citation type="submission" date="2020-07" db="EMBL/GenBank/DDBJ databases">
        <title>Draft genome and description of Microvirga mediterraneensis Marseille-Q2068 sp. nov.</title>
        <authorList>
            <person name="Boxberger M."/>
        </authorList>
    </citation>
    <scope>NUCLEOTIDE SEQUENCE [LARGE SCALE GENOMIC DNA]</scope>
    <source>
        <strain evidence="5 6">Marseille-Q2068</strain>
    </source>
</reference>
<dbReference type="SUPFAM" id="SSF49764">
    <property type="entry name" value="HSP20-like chaperones"/>
    <property type="match status" value="1"/>
</dbReference>
<gene>
    <name evidence="5" type="ORF">H0S73_24060</name>
</gene>
<evidence type="ECO:0000259" key="4">
    <source>
        <dbReference type="PROSITE" id="PS51203"/>
    </source>
</evidence>
<dbReference type="PANTHER" id="PTHR11527">
    <property type="entry name" value="HEAT-SHOCK PROTEIN 20 FAMILY MEMBER"/>
    <property type="match status" value="1"/>
</dbReference>
<dbReference type="Pfam" id="PF00011">
    <property type="entry name" value="HSP20"/>
    <property type="match status" value="1"/>
</dbReference>
<dbReference type="PROSITE" id="PS51203">
    <property type="entry name" value="CS"/>
    <property type="match status" value="1"/>
</dbReference>
<sequence length="160" mass="17738">MNLKSLLSLGNKGNEIASTETSPFTSLQREIDRVFSDFAQGWPRLHQPDLTPRMDVTERGNEIAITAELPGLQEKDVKVELVDNLLTISGEKKIENETKDDKRYVLERSYGAFSRSIELPEGINSDDIKAYLVNGVLTVTLPKPPEAEPSAKQIEVKAAA</sequence>
<dbReference type="PROSITE" id="PS01031">
    <property type="entry name" value="SHSP"/>
    <property type="match status" value="1"/>
</dbReference>
<feature type="domain" description="CS" evidence="4">
    <location>
        <begin position="49"/>
        <end position="155"/>
    </location>
</feature>
<dbReference type="EMBL" id="JACDXJ010000003">
    <property type="protein sequence ID" value="MBA1159165.1"/>
    <property type="molecule type" value="Genomic_DNA"/>
</dbReference>
<dbReference type="Gene3D" id="2.60.40.790">
    <property type="match status" value="1"/>
</dbReference>
<evidence type="ECO:0000259" key="3">
    <source>
        <dbReference type="PROSITE" id="PS01031"/>
    </source>
</evidence>
<dbReference type="InterPro" id="IPR002068">
    <property type="entry name" value="A-crystallin/Hsp20_dom"/>
</dbReference>
<evidence type="ECO:0000313" key="6">
    <source>
        <dbReference type="Proteomes" id="UP000572984"/>
    </source>
</evidence>
<proteinExistence type="inferred from homology"/>
<dbReference type="AlphaFoldDB" id="A0A838BWC8"/>
<evidence type="ECO:0000256" key="1">
    <source>
        <dbReference type="PROSITE-ProRule" id="PRU00285"/>
    </source>
</evidence>
<dbReference type="CDD" id="cd06464">
    <property type="entry name" value="ACD_sHsps-like"/>
    <property type="match status" value="1"/>
</dbReference>
<dbReference type="Proteomes" id="UP000572984">
    <property type="component" value="Unassembled WGS sequence"/>
</dbReference>
<comment type="caution">
    <text evidence="5">The sequence shown here is derived from an EMBL/GenBank/DDBJ whole genome shotgun (WGS) entry which is preliminary data.</text>
</comment>
<dbReference type="RefSeq" id="WP_181054762.1">
    <property type="nucleotide sequence ID" value="NZ_JACDXJ010000003.1"/>
</dbReference>
<accession>A0A838BWC8</accession>
<dbReference type="InterPro" id="IPR031107">
    <property type="entry name" value="Small_HSP"/>
</dbReference>
<evidence type="ECO:0000256" key="2">
    <source>
        <dbReference type="RuleBase" id="RU003616"/>
    </source>
</evidence>
<dbReference type="InterPro" id="IPR008978">
    <property type="entry name" value="HSP20-like_chaperone"/>
</dbReference>
<name>A0A838BWC8_9HYPH</name>
<protein>
    <submittedName>
        <fullName evidence="5">Hsp20/alpha crystallin family protein</fullName>
    </submittedName>
</protein>
<comment type="similarity">
    <text evidence="1 2">Belongs to the small heat shock protein (HSP20) family.</text>
</comment>
<organism evidence="5 6">
    <name type="scientific">Microvirga mediterraneensis</name>
    <dbReference type="NCBI Taxonomy" id="2754695"/>
    <lineage>
        <taxon>Bacteria</taxon>
        <taxon>Pseudomonadati</taxon>
        <taxon>Pseudomonadota</taxon>
        <taxon>Alphaproteobacteria</taxon>
        <taxon>Hyphomicrobiales</taxon>
        <taxon>Methylobacteriaceae</taxon>
        <taxon>Microvirga</taxon>
    </lineage>
</organism>